<proteinExistence type="predicted"/>
<keyword evidence="1" id="KW-0732">Signal</keyword>
<protein>
    <submittedName>
        <fullName evidence="2">Uncharacterized protein</fullName>
    </submittedName>
</protein>
<dbReference type="EMBL" id="ML178817">
    <property type="protein sequence ID" value="TFL05291.1"/>
    <property type="molecule type" value="Genomic_DNA"/>
</dbReference>
<reference evidence="2 3" key="1">
    <citation type="journal article" date="2019" name="Nat. Ecol. Evol.">
        <title>Megaphylogeny resolves global patterns of mushroom evolution.</title>
        <authorList>
            <person name="Varga T."/>
            <person name="Krizsan K."/>
            <person name="Foldi C."/>
            <person name="Dima B."/>
            <person name="Sanchez-Garcia M."/>
            <person name="Sanchez-Ramirez S."/>
            <person name="Szollosi G.J."/>
            <person name="Szarkandi J.G."/>
            <person name="Papp V."/>
            <person name="Albert L."/>
            <person name="Andreopoulos W."/>
            <person name="Angelini C."/>
            <person name="Antonin V."/>
            <person name="Barry K.W."/>
            <person name="Bougher N.L."/>
            <person name="Buchanan P."/>
            <person name="Buyck B."/>
            <person name="Bense V."/>
            <person name="Catcheside P."/>
            <person name="Chovatia M."/>
            <person name="Cooper J."/>
            <person name="Damon W."/>
            <person name="Desjardin D."/>
            <person name="Finy P."/>
            <person name="Geml J."/>
            <person name="Haridas S."/>
            <person name="Hughes K."/>
            <person name="Justo A."/>
            <person name="Karasinski D."/>
            <person name="Kautmanova I."/>
            <person name="Kiss B."/>
            <person name="Kocsube S."/>
            <person name="Kotiranta H."/>
            <person name="LaButti K.M."/>
            <person name="Lechner B.E."/>
            <person name="Liimatainen K."/>
            <person name="Lipzen A."/>
            <person name="Lukacs Z."/>
            <person name="Mihaltcheva S."/>
            <person name="Morgado L.N."/>
            <person name="Niskanen T."/>
            <person name="Noordeloos M.E."/>
            <person name="Ohm R.A."/>
            <person name="Ortiz-Santana B."/>
            <person name="Ovrebo C."/>
            <person name="Racz N."/>
            <person name="Riley R."/>
            <person name="Savchenko A."/>
            <person name="Shiryaev A."/>
            <person name="Soop K."/>
            <person name="Spirin V."/>
            <person name="Szebenyi C."/>
            <person name="Tomsovsky M."/>
            <person name="Tulloss R.E."/>
            <person name="Uehling J."/>
            <person name="Grigoriev I.V."/>
            <person name="Vagvolgyi C."/>
            <person name="Papp T."/>
            <person name="Martin F.M."/>
            <person name="Miettinen O."/>
            <person name="Hibbett D.S."/>
            <person name="Nagy L.G."/>
        </authorList>
    </citation>
    <scope>NUCLEOTIDE SEQUENCE [LARGE SCALE GENOMIC DNA]</scope>
    <source>
        <strain evidence="2 3">CBS 309.79</strain>
    </source>
</reference>
<evidence type="ECO:0000313" key="2">
    <source>
        <dbReference type="EMBL" id="TFL05291.1"/>
    </source>
</evidence>
<keyword evidence="3" id="KW-1185">Reference proteome</keyword>
<accession>A0A5C3QXL3</accession>
<feature type="signal peptide" evidence="1">
    <location>
        <begin position="1"/>
        <end position="23"/>
    </location>
</feature>
<evidence type="ECO:0000256" key="1">
    <source>
        <dbReference type="SAM" id="SignalP"/>
    </source>
</evidence>
<dbReference type="AlphaFoldDB" id="A0A5C3QXL3"/>
<feature type="chain" id="PRO_5023083078" evidence="1">
    <location>
        <begin position="24"/>
        <end position="161"/>
    </location>
</feature>
<dbReference type="Proteomes" id="UP000305067">
    <property type="component" value="Unassembled WGS sequence"/>
</dbReference>
<gene>
    <name evidence="2" type="ORF">BDV98DRAFT_580389</name>
</gene>
<evidence type="ECO:0000313" key="3">
    <source>
        <dbReference type="Proteomes" id="UP000305067"/>
    </source>
</evidence>
<sequence length="161" mass="17622">MKNIRNIDVNVFILRFLIAEVAGELFAKSKGGYSQALPEYFTNSNVGRANVPLAPLMLSATPGVHHIANIPKVEEGPINDEVAKRRADIDMDTIKVEHQTTFQANLLEGGHQLQQAAIYTASCVCLPSIVRVFTGAMLLAKKFAIEETSMSGNPRLSLWKA</sequence>
<name>A0A5C3QXL3_9AGAR</name>
<organism evidence="2 3">
    <name type="scientific">Pterulicium gracile</name>
    <dbReference type="NCBI Taxonomy" id="1884261"/>
    <lineage>
        <taxon>Eukaryota</taxon>
        <taxon>Fungi</taxon>
        <taxon>Dikarya</taxon>
        <taxon>Basidiomycota</taxon>
        <taxon>Agaricomycotina</taxon>
        <taxon>Agaricomycetes</taxon>
        <taxon>Agaricomycetidae</taxon>
        <taxon>Agaricales</taxon>
        <taxon>Pleurotineae</taxon>
        <taxon>Pterulaceae</taxon>
        <taxon>Pterulicium</taxon>
    </lineage>
</organism>